<feature type="transmembrane region" description="Helical" evidence="1">
    <location>
        <begin position="12"/>
        <end position="29"/>
    </location>
</feature>
<accession>A0A2G9YJD1</accession>
<dbReference type="Proteomes" id="UP000231292">
    <property type="component" value="Unassembled WGS sequence"/>
</dbReference>
<proteinExistence type="predicted"/>
<sequence length="140" mass="15463">MLIKNTQARSFVVIMVVIALSALLLRIAIEKIIEVTTTQNEALAQSTLKSIAVALDNYARDNQGIYPKSISILSQSKPRYLDKDYVTQSPIKGYSYSCGRLDASGYSCYAFPIKCRLTGKVAFIVTTGNLLISEDCNKKE</sequence>
<evidence type="ECO:0008006" key="4">
    <source>
        <dbReference type="Google" id="ProtNLM"/>
    </source>
</evidence>
<comment type="caution">
    <text evidence="2">The sequence shown here is derived from an EMBL/GenBank/DDBJ whole genome shotgun (WGS) entry which is preliminary data.</text>
</comment>
<dbReference type="SUPFAM" id="SSF54523">
    <property type="entry name" value="Pili subunits"/>
    <property type="match status" value="1"/>
</dbReference>
<evidence type="ECO:0000313" key="2">
    <source>
        <dbReference type="EMBL" id="PIP18833.1"/>
    </source>
</evidence>
<gene>
    <name evidence="2" type="ORF">COX41_06130</name>
</gene>
<keyword evidence="1" id="KW-1133">Transmembrane helix</keyword>
<keyword evidence="1" id="KW-0472">Membrane</keyword>
<evidence type="ECO:0000256" key="1">
    <source>
        <dbReference type="SAM" id="Phobius"/>
    </source>
</evidence>
<dbReference type="InterPro" id="IPR045584">
    <property type="entry name" value="Pilin-like"/>
</dbReference>
<keyword evidence="1" id="KW-0812">Transmembrane</keyword>
<dbReference type="EMBL" id="PCRK01000157">
    <property type="protein sequence ID" value="PIP18833.1"/>
    <property type="molecule type" value="Genomic_DNA"/>
</dbReference>
<evidence type="ECO:0000313" key="3">
    <source>
        <dbReference type="Proteomes" id="UP000231292"/>
    </source>
</evidence>
<protein>
    <recommendedName>
        <fullName evidence="4">Type II secretion system protein GspG C-terminal domain-containing protein</fullName>
    </recommendedName>
</protein>
<dbReference type="Gene3D" id="3.30.700.10">
    <property type="entry name" value="Glycoprotein, Type 4 Pilin"/>
    <property type="match status" value="1"/>
</dbReference>
<dbReference type="AlphaFoldDB" id="A0A2G9YJD1"/>
<organism evidence="2 3">
    <name type="scientific">Candidatus Sherwoodlollariibacterium unditelluris</name>
    <dbReference type="NCBI Taxonomy" id="1974757"/>
    <lineage>
        <taxon>Bacteria</taxon>
        <taxon>Pseudomonadati</taxon>
        <taxon>Candidatus Omnitrophota</taxon>
        <taxon>Candidatus Sherwoodlollariibacterium</taxon>
    </lineage>
</organism>
<name>A0A2G9YJD1_9BACT</name>
<reference evidence="2 3" key="1">
    <citation type="submission" date="2017-09" db="EMBL/GenBank/DDBJ databases">
        <title>Depth-based differentiation of microbial function through sediment-hosted aquifers and enrichment of novel symbionts in the deep terrestrial subsurface.</title>
        <authorList>
            <person name="Probst A.J."/>
            <person name="Ladd B."/>
            <person name="Jarett J.K."/>
            <person name="Geller-Mcgrath D.E."/>
            <person name="Sieber C.M."/>
            <person name="Emerson J.B."/>
            <person name="Anantharaman K."/>
            <person name="Thomas B.C."/>
            <person name="Malmstrom R."/>
            <person name="Stieglmeier M."/>
            <person name="Klingl A."/>
            <person name="Woyke T."/>
            <person name="Ryan C.M."/>
            <person name="Banfield J.F."/>
        </authorList>
    </citation>
    <scope>NUCLEOTIDE SEQUENCE [LARGE SCALE GENOMIC DNA]</scope>
    <source>
        <strain evidence="2">CG23_combo_of_CG06-09_8_20_14_all_41_10</strain>
    </source>
</reference>